<feature type="compositionally biased region" description="Polar residues" evidence="1">
    <location>
        <begin position="440"/>
        <end position="452"/>
    </location>
</feature>
<gene>
    <name evidence="2" type="ORF">L798_09553</name>
</gene>
<proteinExistence type="predicted"/>
<accession>A0A067RB16</accession>
<feature type="compositionally biased region" description="Polar residues" evidence="1">
    <location>
        <begin position="422"/>
        <end position="433"/>
    </location>
</feature>
<evidence type="ECO:0000256" key="1">
    <source>
        <dbReference type="SAM" id="MobiDB-lite"/>
    </source>
</evidence>
<evidence type="ECO:0000313" key="2">
    <source>
        <dbReference type="EMBL" id="KDR15843.1"/>
    </source>
</evidence>
<feature type="compositionally biased region" description="Low complexity" evidence="1">
    <location>
        <begin position="524"/>
        <end position="533"/>
    </location>
</feature>
<dbReference type="OrthoDB" id="8195469at2759"/>
<feature type="region of interest" description="Disordered" evidence="1">
    <location>
        <begin position="322"/>
        <end position="551"/>
    </location>
</feature>
<feature type="compositionally biased region" description="Polar residues" evidence="1">
    <location>
        <begin position="476"/>
        <end position="485"/>
    </location>
</feature>
<name>A0A067RB16_ZOONE</name>
<protein>
    <submittedName>
        <fullName evidence="2">Uncharacterized protein</fullName>
    </submittedName>
</protein>
<dbReference type="InParanoid" id="A0A067RB16"/>
<dbReference type="EMBL" id="KK852813">
    <property type="protein sequence ID" value="KDR15843.1"/>
    <property type="molecule type" value="Genomic_DNA"/>
</dbReference>
<feature type="compositionally biased region" description="Low complexity" evidence="1">
    <location>
        <begin position="460"/>
        <end position="475"/>
    </location>
</feature>
<feature type="region of interest" description="Disordered" evidence="1">
    <location>
        <begin position="104"/>
        <end position="123"/>
    </location>
</feature>
<feature type="compositionally biased region" description="Polar residues" evidence="1">
    <location>
        <begin position="109"/>
        <end position="123"/>
    </location>
</feature>
<feature type="compositionally biased region" description="Low complexity" evidence="1">
    <location>
        <begin position="346"/>
        <end position="360"/>
    </location>
</feature>
<dbReference type="AlphaFoldDB" id="A0A067RB16"/>
<organism evidence="2 3">
    <name type="scientific">Zootermopsis nevadensis</name>
    <name type="common">Dampwood termite</name>
    <dbReference type="NCBI Taxonomy" id="136037"/>
    <lineage>
        <taxon>Eukaryota</taxon>
        <taxon>Metazoa</taxon>
        <taxon>Ecdysozoa</taxon>
        <taxon>Arthropoda</taxon>
        <taxon>Hexapoda</taxon>
        <taxon>Insecta</taxon>
        <taxon>Pterygota</taxon>
        <taxon>Neoptera</taxon>
        <taxon>Polyneoptera</taxon>
        <taxon>Dictyoptera</taxon>
        <taxon>Blattodea</taxon>
        <taxon>Blattoidea</taxon>
        <taxon>Termitoidae</taxon>
        <taxon>Termopsidae</taxon>
        <taxon>Zootermopsis</taxon>
    </lineage>
</organism>
<sequence>MAAVEGEQTFQLSESYVKARNDYFHRVIKWFYKDQTLSEISEPEIRSPDFAFLVCLLQAIGFDLHRIEMVPAGSPIKMGQGSVLALCSINIKCERSGLQAVLRSRSDSEATSTTNSDTPVKQENIEGTCTMAGSLLPPVTPGKSRVTREIISQLMSLFSGEERTGYRAPEGCTSWTCPRTKQRPEITQCERRASLDTFFPVDSSAKGQHSGLNLDTGEIAATMAGSNEALYSCPGSPLLGGNSVPQLVRQKTWSIGSIQELDNAPASISTPPLTSSPLQSQQQVAQNLENLSLNTKDPAVVDRLREACAKIHEALSILNSTKENMPGVSSPLPTKVNSKPFEGGKKIPSSKISKPTPSSTAGNSGLRPAQRPGTFKRQRSPARGTKSVVTPKPAKRCGTISTPPGKLSTPTNTQDNEIRSGSFINMSDPTTGSPKLFLHASNSAPGRQNRANSPPVGDNQRSGTLGRSSSSLQTSHSASNLSNAFITPGLRRMLTGKGSGNAGSTPCTGVAPNALNTPPVLRTSSASSSGSKSVLRPSLLKTPSIISRFKK</sequence>
<reference evidence="2 3" key="1">
    <citation type="journal article" date="2014" name="Nat. Commun.">
        <title>Molecular traces of alternative social organization in a termite genome.</title>
        <authorList>
            <person name="Terrapon N."/>
            <person name="Li C."/>
            <person name="Robertson H.M."/>
            <person name="Ji L."/>
            <person name="Meng X."/>
            <person name="Booth W."/>
            <person name="Chen Z."/>
            <person name="Childers C.P."/>
            <person name="Glastad K.M."/>
            <person name="Gokhale K."/>
            <person name="Gowin J."/>
            <person name="Gronenberg W."/>
            <person name="Hermansen R.A."/>
            <person name="Hu H."/>
            <person name="Hunt B.G."/>
            <person name="Huylmans A.K."/>
            <person name="Khalil S.M."/>
            <person name="Mitchell R.D."/>
            <person name="Munoz-Torres M.C."/>
            <person name="Mustard J.A."/>
            <person name="Pan H."/>
            <person name="Reese J.T."/>
            <person name="Scharf M.E."/>
            <person name="Sun F."/>
            <person name="Vogel H."/>
            <person name="Xiao J."/>
            <person name="Yang W."/>
            <person name="Yang Z."/>
            <person name="Yang Z."/>
            <person name="Zhou J."/>
            <person name="Zhu J."/>
            <person name="Brent C.S."/>
            <person name="Elsik C.G."/>
            <person name="Goodisman M.A."/>
            <person name="Liberles D.A."/>
            <person name="Roe R.M."/>
            <person name="Vargo E.L."/>
            <person name="Vilcinskas A."/>
            <person name="Wang J."/>
            <person name="Bornberg-Bauer E."/>
            <person name="Korb J."/>
            <person name="Zhang G."/>
            <person name="Liebig J."/>
        </authorList>
    </citation>
    <scope>NUCLEOTIDE SEQUENCE [LARGE SCALE GENOMIC DNA]</scope>
    <source>
        <tissue evidence="2">Whole organism</tissue>
    </source>
</reference>
<keyword evidence="3" id="KW-1185">Reference proteome</keyword>
<evidence type="ECO:0000313" key="3">
    <source>
        <dbReference type="Proteomes" id="UP000027135"/>
    </source>
</evidence>
<dbReference type="Proteomes" id="UP000027135">
    <property type="component" value="Unassembled WGS sequence"/>
</dbReference>